<dbReference type="SMART" id="SM00530">
    <property type="entry name" value="HTH_XRE"/>
    <property type="match status" value="1"/>
</dbReference>
<sequence>MVNTKAFTKRLDKILAYYDLTAAAFAEEIQVGRSSISHILSGRNKPSLEFVLKVIERFPEVNLYWLLNGKGKFPSSKNLETPTPPTLEKTSIPDLFQTKENLQVTKEAEKNTTGSYPKNKSISRIVIFYKDGTFESFTD</sequence>
<dbReference type="PROSITE" id="PS50943">
    <property type="entry name" value="HTH_CROC1"/>
    <property type="match status" value="1"/>
</dbReference>
<dbReference type="InterPro" id="IPR010982">
    <property type="entry name" value="Lambda_DNA-bd_dom_sf"/>
</dbReference>
<proteinExistence type="predicted"/>
<gene>
    <name evidence="2" type="ORF">ACFSQ0_03725</name>
</gene>
<organism evidence="2 3">
    <name type="scientific">Mesonia sediminis</name>
    <dbReference type="NCBI Taxonomy" id="1703946"/>
    <lineage>
        <taxon>Bacteria</taxon>
        <taxon>Pseudomonadati</taxon>
        <taxon>Bacteroidota</taxon>
        <taxon>Flavobacteriia</taxon>
        <taxon>Flavobacteriales</taxon>
        <taxon>Flavobacteriaceae</taxon>
        <taxon>Mesonia</taxon>
    </lineage>
</organism>
<comment type="caution">
    <text evidence="2">The sequence shown here is derived from an EMBL/GenBank/DDBJ whole genome shotgun (WGS) entry which is preliminary data.</text>
</comment>
<dbReference type="CDD" id="cd00093">
    <property type="entry name" value="HTH_XRE"/>
    <property type="match status" value="1"/>
</dbReference>
<dbReference type="SUPFAM" id="SSF47413">
    <property type="entry name" value="lambda repressor-like DNA-binding domains"/>
    <property type="match status" value="1"/>
</dbReference>
<dbReference type="InterPro" id="IPR001387">
    <property type="entry name" value="Cro/C1-type_HTH"/>
</dbReference>
<evidence type="ECO:0000259" key="1">
    <source>
        <dbReference type="PROSITE" id="PS50943"/>
    </source>
</evidence>
<dbReference type="Proteomes" id="UP001597357">
    <property type="component" value="Unassembled WGS sequence"/>
</dbReference>
<protein>
    <submittedName>
        <fullName evidence="2">Helix-turn-helix domain-containing protein</fullName>
    </submittedName>
</protein>
<evidence type="ECO:0000313" key="3">
    <source>
        <dbReference type="Proteomes" id="UP001597357"/>
    </source>
</evidence>
<feature type="domain" description="HTH cro/C1-type" evidence="1">
    <location>
        <begin position="20"/>
        <end position="66"/>
    </location>
</feature>
<name>A0ABW5SBB1_9FLAO</name>
<dbReference type="RefSeq" id="WP_379044313.1">
    <property type="nucleotide sequence ID" value="NZ_JBHULZ010000023.1"/>
</dbReference>
<keyword evidence="3" id="KW-1185">Reference proteome</keyword>
<accession>A0ABW5SBB1</accession>
<evidence type="ECO:0000313" key="2">
    <source>
        <dbReference type="EMBL" id="MFD2697090.1"/>
    </source>
</evidence>
<dbReference type="EMBL" id="JBHULZ010000023">
    <property type="protein sequence ID" value="MFD2697090.1"/>
    <property type="molecule type" value="Genomic_DNA"/>
</dbReference>
<dbReference type="Gene3D" id="1.10.260.40">
    <property type="entry name" value="lambda repressor-like DNA-binding domains"/>
    <property type="match status" value="1"/>
</dbReference>
<dbReference type="Pfam" id="PF01381">
    <property type="entry name" value="HTH_3"/>
    <property type="match status" value="1"/>
</dbReference>
<reference evidence="3" key="1">
    <citation type="journal article" date="2019" name="Int. J. Syst. Evol. Microbiol.">
        <title>The Global Catalogue of Microorganisms (GCM) 10K type strain sequencing project: providing services to taxonomists for standard genome sequencing and annotation.</title>
        <authorList>
            <consortium name="The Broad Institute Genomics Platform"/>
            <consortium name="The Broad Institute Genome Sequencing Center for Infectious Disease"/>
            <person name="Wu L."/>
            <person name="Ma J."/>
        </authorList>
    </citation>
    <scope>NUCLEOTIDE SEQUENCE [LARGE SCALE GENOMIC DNA]</scope>
    <source>
        <strain evidence="3">KCTC 42255</strain>
    </source>
</reference>